<dbReference type="Proteomes" id="UP000694620">
    <property type="component" value="Chromosome 17"/>
</dbReference>
<reference evidence="7" key="2">
    <citation type="submission" date="2025-08" db="UniProtKB">
        <authorList>
            <consortium name="Ensembl"/>
        </authorList>
    </citation>
    <scope>IDENTIFICATION</scope>
</reference>
<proteinExistence type="inferred from homology"/>
<dbReference type="Gene3D" id="1.25.40.410">
    <property type="match status" value="1"/>
</dbReference>
<feature type="domain" description="DOCKER" evidence="6">
    <location>
        <begin position="1601"/>
        <end position="2035"/>
    </location>
</feature>
<dbReference type="PANTHER" id="PTHR23317:SF65">
    <property type="entry name" value="DEDICATOR OF CYTOKINESIS PROTEIN 6"/>
    <property type="match status" value="1"/>
</dbReference>
<name>A0A8C4T3Q8_ERPCA</name>
<dbReference type="GO" id="GO:0005829">
    <property type="term" value="C:cytosol"/>
    <property type="evidence" value="ECO:0007669"/>
    <property type="project" value="TreeGrafter"/>
</dbReference>
<reference evidence="7" key="3">
    <citation type="submission" date="2025-09" db="UniProtKB">
        <authorList>
            <consortium name="Ensembl"/>
        </authorList>
    </citation>
    <scope>IDENTIFICATION</scope>
</reference>
<feature type="domain" description="C2 DOCK-type" evidence="5">
    <location>
        <begin position="531"/>
        <end position="697"/>
    </location>
</feature>
<dbReference type="FunFam" id="1.20.58.740:FF:000002">
    <property type="entry name" value="Dedicator of cytokinesis protein 7"/>
    <property type="match status" value="1"/>
</dbReference>
<feature type="region of interest" description="Disordered" evidence="4">
    <location>
        <begin position="143"/>
        <end position="166"/>
    </location>
</feature>
<dbReference type="InterPro" id="IPR043162">
    <property type="entry name" value="DOCK_C_lobe_C"/>
</dbReference>
<evidence type="ECO:0000259" key="5">
    <source>
        <dbReference type="PROSITE" id="PS51650"/>
    </source>
</evidence>
<accession>A0A8C4T3Q8</accession>
<evidence type="ECO:0000256" key="2">
    <source>
        <dbReference type="ARBA" id="ARBA00022658"/>
    </source>
</evidence>
<sequence>MSKQVKVHRYNTVFEYPVFISPALFLQVPLTEVVEPIDFEDYLSTHPPAAEPGPLRELIEFPSDDIELVLEPKECRTLENTLPDEEILDLRVRDALGVYTDDWLIVHRKYQRFSTIYNANISEKLRERQKGLTKQTFELDEVVDDRSSQDEQEDLKRRSVSLDDTPRGSWASSIFDLKNSTADNLLPSLLDRTAVDDIDRRNQEQRKDNRLPELLSLFPAPDEDEAIERCTIPEVPKEHLGQRIMVKCLSLKFEIEIEPIFGSLALYDVKEKKKISETFYFDLNSDQMKTMLRPHSPHTAISTMSRSAIFSITYPSPEIFLVIRLEKVLQQGDIGECCEPYMVMKESDSTKHKEKVEKLRCQAEQYCTRLGKYRMPFAWTAIHLMNIVSSAGSLDRGDSDSESERKGTWTERKRKTFERMSVGEELCSFTSFRPATLTVTNFFKQEGDRLRDEDLYKFLADMRRPSSVLRRLRPVTAQLKIDISPVPDSPPYCLSPELLHVKPYPDLRIRPTKEVLEFPAREVYIPYTTYRNLLYVYPHNLNFSSRQGSVRNITVKVQFMCGEDPSQAMPVIFGKSSCAEFYKEAYTPVIYHSKSPEFYEEIKMKIPANLTENHHLLFTFYHISCQQKQNTPLETPVGYTWIPLMQHGRLRTGVFSLPVSIEKPPPSYSVLTPDVQLPGMKWVDNHKGVFTVGVTAASSVHTQDAHLDKFFTLVHVLEEYSFPLRLKDVIITENNVESELKSSITQLKCANLETTVCFIHHILNKLILLIVHPPVIGGQMVNLGRAAFEAMALIVNQIHKNLDGNQDQHGRNSLLASYVHYCFHLPSSPPYGGPIQYATLSRATGRPSSLNLSRSKSISNSNPDLATTPHSPDEEVQKIIGNKGIDRSHSWVNSAYAPGGPKAVLRRNQPNSSGDLKQVLSLQLGGGLLHEELALQWVVSTSSVREAALQQAWFFFQLMVKSMTHHLYLTEKLDTPRKMRFPDRFVDDISALVGAISVDISSRAHKDVELMERLNANLAFFLNDLLSLMDRGFVFSLIRTYCKQIGNKLQATQNPNSLISLRMDFLRIVCSHEHYVTLNLPCSALSPPASPSPSICSATSQSSAFSSHVQDLRISNMFELSVPFRQQHFLAGLQLTELALILEPDGEGVFFLHKKAISSIHNLLCSHDTDPRYTDPEVRAQIAQLYLPLIGIVMESLPQLYDFTESHIPRVRHASAPTSDDIDLENGNMISQSVAMAIAGSPLGCRPHSLATARQYSSLSAESSRNLLICFLWVLKNANEDDLEKWFSDLPVLQINRLLELLYLCVSCFEYKGKKAFERINSLTFKKSQDMKARLEEAILGTIGARQEMVRRCRERSPYGNQENVRWRKNVTHWKQNTDKVDKTKAEMEQESLVDGNLATEVMLVVLDTLEIIVKTVMLSETKDSILGGVLRVLLHSLACNQSALFLQHCFATQRALVFKYPEMLFEEDTELCADLCLRLLRHCSSSVGSVRGHASASLYLLMRQNFEIGNNFARVKMQVTMSLSSLVGTSQNFNEEYLRRSLKTILTYAEEDLDLRDSTFPEQVQDLVFNLHMILTDTVKMKEHQEDPEMLIDLMYRIAKGYQSSPDLRLTWLHNMAGKHSDRGNHAEAAQCLVHSAALVAEYLNMLEDCRYLPVGCVTFQSISSNVLEESAVSDDILSPDEEGICAGKYFTESGLIGLLEQAAASFTMGSMYEAVNEVYKLLIPIHEANRDFKKLSVLHGKLQDAFNKINNQLSQRMFGTYFRVGFYGCKFGDLDEQEFVYKEPSITKLAEISHRLEEFYAERFGDEMIEIIKDSNPVDKAKLDPNKAYIQITYVEPFFDTYELKDRVTYFDKNYNLRTFMFCTPFTLDGRAHGDLHEQYKRKTILTTSHAFPYIKTRINVIQKEEIILIPIEVAIEDMQKKTQELAFATHQDPADAKMLQMVLQGCVGTTVNQGPLEVAQVFLADIPDDPKLFRHHNKLRLCFKDFTKRCEDALRKNKTLIGPDQKEYHRELERNYHRLKEALNPLIHRKIPQLYKPVVSPTSQRKKV</sequence>
<evidence type="ECO:0000256" key="1">
    <source>
        <dbReference type="ARBA" id="ARBA00022553"/>
    </source>
</evidence>
<dbReference type="FunFam" id="1.25.40.410:FF:000002">
    <property type="entry name" value="Dedicator of cytokinesis protein 7"/>
    <property type="match status" value="1"/>
</dbReference>
<feature type="compositionally biased region" description="Basic and acidic residues" evidence="4">
    <location>
        <begin position="144"/>
        <end position="166"/>
    </location>
</feature>
<dbReference type="Pfam" id="PF20421">
    <property type="entry name" value="DHR-2_Lobe_C"/>
    <property type="match status" value="1"/>
</dbReference>
<evidence type="ECO:0000313" key="7">
    <source>
        <dbReference type="Ensembl" id="ENSECRP00000026455.1"/>
    </source>
</evidence>
<dbReference type="InterPro" id="IPR027357">
    <property type="entry name" value="DOCKER_dom"/>
</dbReference>
<dbReference type="PROSITE" id="PS51650">
    <property type="entry name" value="C2_DOCK"/>
    <property type="match status" value="1"/>
</dbReference>
<comment type="similarity">
    <text evidence="3">Belongs to the DOCK family.</text>
</comment>
<dbReference type="Gene3D" id="1.20.58.740">
    <property type="match status" value="1"/>
</dbReference>
<dbReference type="InterPro" id="IPR021816">
    <property type="entry name" value="DOCK_C/D_N"/>
</dbReference>
<dbReference type="Ensembl" id="ENSECRT00000027009.1">
    <property type="protein sequence ID" value="ENSECRP00000026455.1"/>
    <property type="gene ID" value="ENSECRG00000017288.1"/>
</dbReference>
<dbReference type="FunFam" id="2.60.40.150:FF:000022">
    <property type="entry name" value="Dedicator of cytokinesis protein 7"/>
    <property type="match status" value="1"/>
</dbReference>
<keyword evidence="2" id="KW-0344">Guanine-nucleotide releasing factor</keyword>
<dbReference type="Gene3D" id="2.60.40.150">
    <property type="entry name" value="C2 domain"/>
    <property type="match status" value="1"/>
</dbReference>
<reference evidence="7" key="1">
    <citation type="submission" date="2021-06" db="EMBL/GenBank/DDBJ databases">
        <authorList>
            <consortium name="Wellcome Sanger Institute Data Sharing"/>
        </authorList>
    </citation>
    <scope>NUCLEOTIDE SEQUENCE [LARGE SCALE GENOMIC DNA]</scope>
</reference>
<dbReference type="InterPro" id="IPR046770">
    <property type="entry name" value="DOCKER_Lobe_B"/>
</dbReference>
<feature type="region of interest" description="Disordered" evidence="4">
    <location>
        <begin position="846"/>
        <end position="874"/>
    </location>
</feature>
<keyword evidence="8" id="KW-1185">Reference proteome</keyword>
<organism evidence="7 8">
    <name type="scientific">Erpetoichthys calabaricus</name>
    <name type="common">Rope fish</name>
    <name type="synonym">Calamoichthys calabaricus</name>
    <dbReference type="NCBI Taxonomy" id="27687"/>
    <lineage>
        <taxon>Eukaryota</taxon>
        <taxon>Metazoa</taxon>
        <taxon>Chordata</taxon>
        <taxon>Craniata</taxon>
        <taxon>Vertebrata</taxon>
        <taxon>Euteleostomi</taxon>
        <taxon>Actinopterygii</taxon>
        <taxon>Polypteriformes</taxon>
        <taxon>Polypteridae</taxon>
        <taxon>Erpetoichthys</taxon>
    </lineage>
</organism>
<dbReference type="GeneTree" id="ENSGT00940000159313"/>
<keyword evidence="1" id="KW-0597">Phosphoprotein</keyword>
<dbReference type="PANTHER" id="PTHR23317">
    <property type="entry name" value="DEDICATOR OF CYTOKINESIS DOCK"/>
    <property type="match status" value="1"/>
</dbReference>
<dbReference type="CDD" id="cd08696">
    <property type="entry name" value="C2_Dock-C"/>
    <property type="match status" value="1"/>
</dbReference>
<feature type="compositionally biased region" description="Low complexity" evidence="4">
    <location>
        <begin position="848"/>
        <end position="862"/>
    </location>
</feature>
<dbReference type="PROSITE" id="PS51651">
    <property type="entry name" value="DOCKER"/>
    <property type="match status" value="1"/>
</dbReference>
<dbReference type="InterPro" id="IPR026791">
    <property type="entry name" value="DOCK"/>
</dbReference>
<dbReference type="GO" id="GO:0007264">
    <property type="term" value="P:small GTPase-mediated signal transduction"/>
    <property type="evidence" value="ECO:0007669"/>
    <property type="project" value="InterPro"/>
</dbReference>
<dbReference type="InterPro" id="IPR035892">
    <property type="entry name" value="C2_domain_sf"/>
</dbReference>
<protein>
    <submittedName>
        <fullName evidence="7">Dedicator of cytokinesis 6</fullName>
    </submittedName>
</protein>
<dbReference type="Pfam" id="PF11878">
    <property type="entry name" value="DOCK_C-D_N"/>
    <property type="match status" value="1"/>
</dbReference>
<dbReference type="InterPro" id="IPR037808">
    <property type="entry name" value="C2_Dock-C"/>
</dbReference>
<evidence type="ECO:0000313" key="8">
    <source>
        <dbReference type="Proteomes" id="UP000694620"/>
    </source>
</evidence>
<gene>
    <name evidence="7" type="primary">DOCK6</name>
    <name evidence="7" type="synonym">LOC114668202</name>
</gene>
<evidence type="ECO:0000259" key="6">
    <source>
        <dbReference type="PROSITE" id="PS51651"/>
    </source>
</evidence>
<dbReference type="InterPro" id="IPR046769">
    <property type="entry name" value="DOCKER_Lobe_A"/>
</dbReference>
<dbReference type="InterPro" id="IPR046773">
    <property type="entry name" value="DOCKER_Lobe_C"/>
</dbReference>
<dbReference type="InterPro" id="IPR027007">
    <property type="entry name" value="C2_DOCK-type_domain"/>
</dbReference>
<dbReference type="Pfam" id="PF14429">
    <property type="entry name" value="DOCK-C2"/>
    <property type="match status" value="1"/>
</dbReference>
<dbReference type="InterPro" id="IPR043161">
    <property type="entry name" value="DOCK_C_lobe_A"/>
</dbReference>
<evidence type="ECO:0000256" key="3">
    <source>
        <dbReference type="PROSITE-ProRule" id="PRU00983"/>
    </source>
</evidence>
<dbReference type="GO" id="GO:0005085">
    <property type="term" value="F:guanyl-nucleotide exchange factor activity"/>
    <property type="evidence" value="ECO:0007669"/>
    <property type="project" value="UniProtKB-KW"/>
</dbReference>
<dbReference type="Pfam" id="PF20422">
    <property type="entry name" value="DHR-2_Lobe_B"/>
    <property type="match status" value="1"/>
</dbReference>
<dbReference type="Pfam" id="PF06920">
    <property type="entry name" value="DHR-2_Lobe_A"/>
    <property type="match status" value="1"/>
</dbReference>
<evidence type="ECO:0000256" key="4">
    <source>
        <dbReference type="SAM" id="MobiDB-lite"/>
    </source>
</evidence>